<dbReference type="EMBL" id="FQNC01000049">
    <property type="protein sequence ID" value="SGY85727.1"/>
    <property type="molecule type" value="Genomic_DNA"/>
</dbReference>
<dbReference type="PANTHER" id="PTHR10516:SF443">
    <property type="entry name" value="FK506-BINDING PROTEIN 59-RELATED"/>
    <property type="match status" value="1"/>
</dbReference>
<name>A0A2X0MIN8_9BASI</name>
<dbReference type="SUPFAM" id="SSF54534">
    <property type="entry name" value="FKBP-like"/>
    <property type="match status" value="1"/>
</dbReference>
<keyword evidence="9" id="KW-1185">Reference proteome</keyword>
<evidence type="ECO:0000256" key="6">
    <source>
        <dbReference type="PROSITE-ProRule" id="PRU00277"/>
    </source>
</evidence>
<dbReference type="PROSITE" id="PS50059">
    <property type="entry name" value="FKBP_PPIASE"/>
    <property type="match status" value="1"/>
</dbReference>
<dbReference type="Pfam" id="PF00254">
    <property type="entry name" value="FKBP_C"/>
    <property type="match status" value="2"/>
</dbReference>
<dbReference type="InterPro" id="IPR050689">
    <property type="entry name" value="FKBP-type_PPIase"/>
</dbReference>
<evidence type="ECO:0000256" key="4">
    <source>
        <dbReference type="ARBA" id="ARBA00023235"/>
    </source>
</evidence>
<evidence type="ECO:0000313" key="9">
    <source>
        <dbReference type="Proteomes" id="UP000249464"/>
    </source>
</evidence>
<dbReference type="PANTHER" id="PTHR10516">
    <property type="entry name" value="PEPTIDYL-PROLYL CIS-TRANS ISOMERASE"/>
    <property type="match status" value="1"/>
</dbReference>
<evidence type="ECO:0000259" key="7">
    <source>
        <dbReference type="PROSITE" id="PS50059"/>
    </source>
</evidence>
<keyword evidence="3 6" id="KW-0697">Rotamase</keyword>
<accession>A0A2X0MIN8</accession>
<reference evidence="8 9" key="1">
    <citation type="submission" date="2016-11" db="EMBL/GenBank/DDBJ databases">
        <authorList>
            <person name="Jaros S."/>
            <person name="Januszkiewicz K."/>
            <person name="Wedrychowicz H."/>
        </authorList>
    </citation>
    <scope>NUCLEOTIDE SEQUENCE [LARGE SCALE GENOMIC DNA]</scope>
</reference>
<dbReference type="InterPro" id="IPR046357">
    <property type="entry name" value="PPIase_dom_sf"/>
</dbReference>
<evidence type="ECO:0000313" key="8">
    <source>
        <dbReference type="EMBL" id="SGY85727.1"/>
    </source>
</evidence>
<gene>
    <name evidence="8" type="primary">BQ5605_C009g05772</name>
    <name evidence="8" type="ORF">BQ5605_C009G05772</name>
</gene>
<evidence type="ECO:0000256" key="1">
    <source>
        <dbReference type="ARBA" id="ARBA00000971"/>
    </source>
</evidence>
<comment type="similarity">
    <text evidence="5">Belongs to the FKBP-type PPIase family. FKBP1 subfamily.</text>
</comment>
<evidence type="ECO:0000256" key="3">
    <source>
        <dbReference type="ARBA" id="ARBA00023110"/>
    </source>
</evidence>
<proteinExistence type="inferred from homology"/>
<keyword evidence="4 6" id="KW-0413">Isomerase</keyword>
<dbReference type="Proteomes" id="UP000249464">
    <property type="component" value="Unassembled WGS sequence"/>
</dbReference>
<feature type="domain" description="PPIase FKBP-type" evidence="7">
    <location>
        <begin position="70"/>
        <end position="188"/>
    </location>
</feature>
<dbReference type="InterPro" id="IPR001179">
    <property type="entry name" value="PPIase_FKBP_dom"/>
</dbReference>
<dbReference type="EC" id="5.2.1.8" evidence="2 6"/>
<dbReference type="Gene3D" id="3.10.50.40">
    <property type="match status" value="2"/>
</dbReference>
<evidence type="ECO:0000256" key="5">
    <source>
        <dbReference type="ARBA" id="ARBA00038106"/>
    </source>
</evidence>
<evidence type="ECO:0000256" key="2">
    <source>
        <dbReference type="ARBA" id="ARBA00013194"/>
    </source>
</evidence>
<dbReference type="GO" id="GO:0003755">
    <property type="term" value="F:peptidyl-prolyl cis-trans isomerase activity"/>
    <property type="evidence" value="ECO:0007669"/>
    <property type="project" value="UniProtKB-KW"/>
</dbReference>
<comment type="catalytic activity">
    <reaction evidence="1 6">
        <text>[protein]-peptidylproline (omega=180) = [protein]-peptidylproline (omega=0)</text>
        <dbReference type="Rhea" id="RHEA:16237"/>
        <dbReference type="Rhea" id="RHEA-COMP:10747"/>
        <dbReference type="Rhea" id="RHEA-COMP:10748"/>
        <dbReference type="ChEBI" id="CHEBI:83833"/>
        <dbReference type="ChEBI" id="CHEBI:83834"/>
        <dbReference type="EC" id="5.2.1.8"/>
    </reaction>
</comment>
<dbReference type="AlphaFoldDB" id="A0A2X0MIN8"/>
<sequence>MSLPLLRTLRLTPSTVRTFSSTTRSLGVTVATLSPGDGKTFPRTGDHGAYPFPPPGLRTILARSSRTTSDPTVKIHYTGTLLSTGKTFDSSVQRGTPFECQIGVGQVIKGWDEGVKQSNLGEKVASFIGSDPTRTYPNTNPLNPTLIRPPSQKLTCTPDYAYGSQSVGGGLIPANSTLVFEVELLGIKRE</sequence>
<organism evidence="8 9">
    <name type="scientific">Microbotryum silenes-dioicae</name>
    <dbReference type="NCBI Taxonomy" id="796604"/>
    <lineage>
        <taxon>Eukaryota</taxon>
        <taxon>Fungi</taxon>
        <taxon>Dikarya</taxon>
        <taxon>Basidiomycota</taxon>
        <taxon>Pucciniomycotina</taxon>
        <taxon>Microbotryomycetes</taxon>
        <taxon>Microbotryales</taxon>
        <taxon>Microbotryaceae</taxon>
        <taxon>Microbotryum</taxon>
    </lineage>
</organism>
<dbReference type="STRING" id="796604.A0A2X0MIN8"/>
<protein>
    <recommendedName>
        <fullName evidence="2 6">peptidylprolyl isomerase</fullName>
        <ecNumber evidence="2 6">5.2.1.8</ecNumber>
    </recommendedName>
</protein>
<dbReference type="GO" id="GO:0005737">
    <property type="term" value="C:cytoplasm"/>
    <property type="evidence" value="ECO:0007669"/>
    <property type="project" value="TreeGrafter"/>
</dbReference>